<proteinExistence type="predicted"/>
<dbReference type="EMBL" id="PVEO01000002">
    <property type="protein sequence ID" value="PQV50541.1"/>
    <property type="molecule type" value="Genomic_DNA"/>
</dbReference>
<accession>A0A362X6A2</accession>
<evidence type="ECO:0000313" key="5">
    <source>
        <dbReference type="Proteomes" id="UP000251545"/>
    </source>
</evidence>
<organism evidence="4 5">
    <name type="scientific">Jejuia pallidilutea</name>
    <dbReference type="NCBI Taxonomy" id="504487"/>
    <lineage>
        <taxon>Bacteria</taxon>
        <taxon>Pseudomonadati</taxon>
        <taxon>Bacteroidota</taxon>
        <taxon>Flavobacteriia</taxon>
        <taxon>Flavobacteriales</taxon>
        <taxon>Flavobacteriaceae</taxon>
        <taxon>Jejuia</taxon>
    </lineage>
</organism>
<evidence type="ECO:0000256" key="2">
    <source>
        <dbReference type="SAM" id="SignalP"/>
    </source>
</evidence>
<dbReference type="AlphaFoldDB" id="A0A362X6A2"/>
<comment type="caution">
    <text evidence="4">The sequence shown here is derived from an EMBL/GenBank/DDBJ whole genome shotgun (WGS) entry which is preliminary data.</text>
</comment>
<evidence type="ECO:0000259" key="3">
    <source>
        <dbReference type="Pfam" id="PF18962"/>
    </source>
</evidence>
<protein>
    <submittedName>
        <fullName evidence="4">Putative secreted protein (Por secretion system target)</fullName>
    </submittedName>
</protein>
<evidence type="ECO:0000313" key="4">
    <source>
        <dbReference type="EMBL" id="PQV50541.1"/>
    </source>
</evidence>
<feature type="signal peptide" evidence="2">
    <location>
        <begin position="1"/>
        <end position="35"/>
    </location>
</feature>
<feature type="domain" description="Secretion system C-terminal sorting" evidence="3">
    <location>
        <begin position="98"/>
        <end position="167"/>
    </location>
</feature>
<name>A0A362X6A2_9FLAO</name>
<sequence length="173" mass="19229">MKQTYFKTQKNIGLKLKSFSCIALIMAVGLFNINAQESLNTTGGDISNFNGSVNYSVGQVFYSTITTGNGSVSQGVQYAFNLKTLTGNSFRVQLDVMVFPNPTTSQVNLKTKMTNVNALRYELYDVMGRKIMEKTITNETTIINMEALDIATYQLNVVGANYELLKSFKIIKN</sequence>
<feature type="chain" id="PRO_5016925875" evidence="2">
    <location>
        <begin position="36"/>
        <end position="173"/>
    </location>
</feature>
<dbReference type="Proteomes" id="UP000251545">
    <property type="component" value="Unassembled WGS sequence"/>
</dbReference>
<keyword evidence="1 2" id="KW-0732">Signal</keyword>
<gene>
    <name evidence="4" type="ORF">CLV33_102405</name>
</gene>
<dbReference type="InterPro" id="IPR026444">
    <property type="entry name" value="Secre_tail"/>
</dbReference>
<evidence type="ECO:0000256" key="1">
    <source>
        <dbReference type="ARBA" id="ARBA00022729"/>
    </source>
</evidence>
<dbReference type="Pfam" id="PF18962">
    <property type="entry name" value="Por_Secre_tail"/>
    <property type="match status" value="1"/>
</dbReference>
<dbReference type="RefSeq" id="WP_105473046.1">
    <property type="nucleotide sequence ID" value="NZ_PVEO01000002.1"/>
</dbReference>
<reference evidence="4 5" key="1">
    <citation type="submission" date="2018-02" db="EMBL/GenBank/DDBJ databases">
        <title>Genomic Encyclopedia of Archaeal and Bacterial Type Strains, Phase II (KMG-II): from individual species to whole genera.</title>
        <authorList>
            <person name="Goeker M."/>
        </authorList>
    </citation>
    <scope>NUCLEOTIDE SEQUENCE [LARGE SCALE GENOMIC DNA]</scope>
    <source>
        <strain evidence="4 5">DSM 21165</strain>
    </source>
</reference>